<sequence>MPPRGPFGPSTRRGLPRDNRLMESLASSPSVYSQSSSYPASSSLRTPSPLEPLPPTYEGPLTCLDIYPEWFSHPQDMTKPDPDPTHLHRRRLLDILTEGRARRRRAPSPQSSLPESEDPLACVELYRQWFAQDMAKDDPAHRRRLLDILTRTDRGRDSPPHSLPDTDTHSDSTHSESSSIHAPQPILGWSPVSYWNDETLASWSQAASAEAEVTPTDVAPSCYPSWDLWDRMQAHNMICMHPRATSRRADRKSRDGRTEQIRRRRRILLLEELVVRCDLMTMNRCRQPVSREMINRF</sequence>
<dbReference type="EMBL" id="KZ857418">
    <property type="protein sequence ID" value="RDX47502.1"/>
    <property type="molecule type" value="Genomic_DNA"/>
</dbReference>
<evidence type="ECO:0000313" key="3">
    <source>
        <dbReference type="Proteomes" id="UP000256964"/>
    </source>
</evidence>
<feature type="region of interest" description="Disordered" evidence="1">
    <location>
        <begin position="98"/>
        <end position="117"/>
    </location>
</feature>
<feature type="region of interest" description="Disordered" evidence="1">
    <location>
        <begin position="1"/>
        <end position="58"/>
    </location>
</feature>
<accession>A0A371D4T3</accession>
<evidence type="ECO:0000256" key="1">
    <source>
        <dbReference type="SAM" id="MobiDB-lite"/>
    </source>
</evidence>
<feature type="compositionally biased region" description="Low complexity" evidence="1">
    <location>
        <begin position="24"/>
        <end position="44"/>
    </location>
</feature>
<feature type="compositionally biased region" description="Basic and acidic residues" evidence="1">
    <location>
        <begin position="151"/>
        <end position="174"/>
    </location>
</feature>
<evidence type="ECO:0000313" key="2">
    <source>
        <dbReference type="EMBL" id="RDX47502.1"/>
    </source>
</evidence>
<organism evidence="2 3">
    <name type="scientific">Lentinus brumalis</name>
    <dbReference type="NCBI Taxonomy" id="2498619"/>
    <lineage>
        <taxon>Eukaryota</taxon>
        <taxon>Fungi</taxon>
        <taxon>Dikarya</taxon>
        <taxon>Basidiomycota</taxon>
        <taxon>Agaricomycotina</taxon>
        <taxon>Agaricomycetes</taxon>
        <taxon>Polyporales</taxon>
        <taxon>Polyporaceae</taxon>
        <taxon>Lentinus</taxon>
    </lineage>
</organism>
<reference evidence="2 3" key="1">
    <citation type="journal article" date="2018" name="Biotechnol. Biofuels">
        <title>Integrative visual omics of the white-rot fungus Polyporus brumalis exposes the biotechnological potential of its oxidative enzymes for delignifying raw plant biomass.</title>
        <authorList>
            <person name="Miyauchi S."/>
            <person name="Rancon A."/>
            <person name="Drula E."/>
            <person name="Hage H."/>
            <person name="Chaduli D."/>
            <person name="Favel A."/>
            <person name="Grisel S."/>
            <person name="Henrissat B."/>
            <person name="Herpoel-Gimbert I."/>
            <person name="Ruiz-Duenas F.J."/>
            <person name="Chevret D."/>
            <person name="Hainaut M."/>
            <person name="Lin J."/>
            <person name="Wang M."/>
            <person name="Pangilinan J."/>
            <person name="Lipzen A."/>
            <person name="Lesage-Meessen L."/>
            <person name="Navarro D."/>
            <person name="Riley R."/>
            <person name="Grigoriev I.V."/>
            <person name="Zhou S."/>
            <person name="Raouche S."/>
            <person name="Rosso M.N."/>
        </authorList>
    </citation>
    <scope>NUCLEOTIDE SEQUENCE [LARGE SCALE GENOMIC DNA]</scope>
    <source>
        <strain evidence="2 3">BRFM 1820</strain>
    </source>
</reference>
<dbReference type="OrthoDB" id="2763142at2759"/>
<proteinExistence type="predicted"/>
<protein>
    <submittedName>
        <fullName evidence="2">Uncharacterized protein</fullName>
    </submittedName>
</protein>
<keyword evidence="3" id="KW-1185">Reference proteome</keyword>
<dbReference type="Proteomes" id="UP000256964">
    <property type="component" value="Unassembled WGS sequence"/>
</dbReference>
<gene>
    <name evidence="2" type="ORF">OH76DRAFT_768179</name>
</gene>
<dbReference type="AlphaFoldDB" id="A0A371D4T3"/>
<feature type="region of interest" description="Disordered" evidence="1">
    <location>
        <begin position="151"/>
        <end position="184"/>
    </location>
</feature>
<name>A0A371D4T3_9APHY</name>